<evidence type="ECO:0000313" key="1">
    <source>
        <dbReference type="EMBL" id="ORX63845.1"/>
    </source>
</evidence>
<dbReference type="OrthoDB" id="2180796at2759"/>
<sequence>MTSILTALRISKYITEKQDFKNLDEAEKQKDAIAKSILLNNIEDKIYPTICQTDSAYDLMENLRNLYKEDQDVTLQEWMNKLKQLKVKNNHDLLNVISKMMSIFKQMDNADVPLTESEKTNNMLGCMLNQLKIIFISGNTKKADELFEDIKLKFKLLYHVGNNNNYEYKNNREPVDRMDIDLMENILNINNNKNRNKTFCHICKMNNHNTIHFNTFYTYFTYSNIII</sequence>
<dbReference type="EMBL" id="MCFG01000580">
    <property type="protein sequence ID" value="ORX63845.1"/>
    <property type="molecule type" value="Genomic_DNA"/>
</dbReference>
<keyword evidence="2" id="KW-1185">Reference proteome</keyword>
<comment type="caution">
    <text evidence="1">The sequence shown here is derived from an EMBL/GenBank/DDBJ whole genome shotgun (WGS) entry which is preliminary data.</text>
</comment>
<dbReference type="Pfam" id="PF14223">
    <property type="entry name" value="Retrotran_gag_2"/>
    <property type="match status" value="1"/>
</dbReference>
<evidence type="ECO:0000313" key="2">
    <source>
        <dbReference type="Proteomes" id="UP000193944"/>
    </source>
</evidence>
<protein>
    <submittedName>
        <fullName evidence="1">Uncharacterized protein</fullName>
    </submittedName>
</protein>
<reference evidence="1 2" key="1">
    <citation type="submission" date="2016-08" db="EMBL/GenBank/DDBJ databases">
        <title>A Parts List for Fungal Cellulosomes Revealed by Comparative Genomics.</title>
        <authorList>
            <consortium name="DOE Joint Genome Institute"/>
            <person name="Haitjema C.H."/>
            <person name="Gilmore S.P."/>
            <person name="Henske J.K."/>
            <person name="Solomon K.V."/>
            <person name="De Groot R."/>
            <person name="Kuo A."/>
            <person name="Mondo S.J."/>
            <person name="Salamov A.A."/>
            <person name="Labutti K."/>
            <person name="Zhao Z."/>
            <person name="Chiniquy J."/>
            <person name="Barry K."/>
            <person name="Brewer H.M."/>
            <person name="Purvine S.O."/>
            <person name="Wright A.T."/>
            <person name="Boxma B."/>
            <person name="Van Alen T."/>
            <person name="Hackstein J.H."/>
            <person name="Baker S.E."/>
            <person name="Grigoriev I.V."/>
            <person name="O'Malley M.A."/>
        </authorList>
    </citation>
    <scope>NUCLEOTIDE SEQUENCE [LARGE SCALE GENOMIC DNA]</scope>
    <source>
        <strain evidence="1 2">S4</strain>
    </source>
</reference>
<dbReference type="Proteomes" id="UP000193944">
    <property type="component" value="Unassembled WGS sequence"/>
</dbReference>
<name>A0A1Y1VS26_9FUNG</name>
<reference evidence="1 2" key="2">
    <citation type="submission" date="2016-08" db="EMBL/GenBank/DDBJ databases">
        <title>Pervasive Adenine N6-methylation of Active Genes in Fungi.</title>
        <authorList>
            <consortium name="DOE Joint Genome Institute"/>
            <person name="Mondo S.J."/>
            <person name="Dannebaum R.O."/>
            <person name="Kuo R.C."/>
            <person name="Labutti K."/>
            <person name="Haridas S."/>
            <person name="Kuo A."/>
            <person name="Salamov A."/>
            <person name="Ahrendt S.R."/>
            <person name="Lipzen A."/>
            <person name="Sullivan W."/>
            <person name="Andreopoulos W.B."/>
            <person name="Clum A."/>
            <person name="Lindquist E."/>
            <person name="Daum C."/>
            <person name="Ramamoorthy G.K."/>
            <person name="Gryganskyi A."/>
            <person name="Culley D."/>
            <person name="Magnuson J.K."/>
            <person name="James T.Y."/>
            <person name="O'Malley M.A."/>
            <person name="Stajich J.E."/>
            <person name="Spatafora J.W."/>
            <person name="Visel A."/>
            <person name="Grigoriev I.V."/>
        </authorList>
    </citation>
    <scope>NUCLEOTIDE SEQUENCE [LARGE SCALE GENOMIC DNA]</scope>
    <source>
        <strain evidence="1 2">S4</strain>
    </source>
</reference>
<accession>A0A1Y1VS26</accession>
<organism evidence="1 2">
    <name type="scientific">Anaeromyces robustus</name>
    <dbReference type="NCBI Taxonomy" id="1754192"/>
    <lineage>
        <taxon>Eukaryota</taxon>
        <taxon>Fungi</taxon>
        <taxon>Fungi incertae sedis</taxon>
        <taxon>Chytridiomycota</taxon>
        <taxon>Chytridiomycota incertae sedis</taxon>
        <taxon>Neocallimastigomycetes</taxon>
        <taxon>Neocallimastigales</taxon>
        <taxon>Neocallimastigaceae</taxon>
        <taxon>Anaeromyces</taxon>
    </lineage>
</organism>
<dbReference type="AlphaFoldDB" id="A0A1Y1VS26"/>
<proteinExistence type="predicted"/>
<gene>
    <name evidence="1" type="ORF">BCR32DRAFT_251397</name>
</gene>